<dbReference type="SUPFAM" id="SSF50978">
    <property type="entry name" value="WD40 repeat-like"/>
    <property type="match status" value="1"/>
</dbReference>
<dbReference type="InterPro" id="IPR015943">
    <property type="entry name" value="WD40/YVTN_repeat-like_dom_sf"/>
</dbReference>
<dbReference type="AlphaFoldDB" id="A0AAV5RBP7"/>
<dbReference type="Proteomes" id="UP001378960">
    <property type="component" value="Unassembled WGS sequence"/>
</dbReference>
<comment type="caution">
    <text evidence="1">The sequence shown here is derived from an EMBL/GenBank/DDBJ whole genome shotgun (WGS) entry which is preliminary data.</text>
</comment>
<evidence type="ECO:0000313" key="1">
    <source>
        <dbReference type="EMBL" id="GMM48397.1"/>
    </source>
</evidence>
<evidence type="ECO:0000313" key="2">
    <source>
        <dbReference type="Proteomes" id="UP001378960"/>
    </source>
</evidence>
<proteinExistence type="predicted"/>
<gene>
    <name evidence="1" type="ORF">DAPK24_049950</name>
</gene>
<accession>A0AAV5RBP7</accession>
<dbReference type="InterPro" id="IPR036322">
    <property type="entry name" value="WD40_repeat_dom_sf"/>
</dbReference>
<dbReference type="EMBL" id="BTGB01000009">
    <property type="protein sequence ID" value="GMM48397.1"/>
    <property type="molecule type" value="Genomic_DNA"/>
</dbReference>
<protein>
    <submittedName>
        <fullName evidence="1">Uncharacterized protein</fullName>
    </submittedName>
</protein>
<dbReference type="Gene3D" id="2.130.10.10">
    <property type="entry name" value="YVTN repeat-like/Quinoprotein amine dehydrogenase"/>
    <property type="match status" value="1"/>
</dbReference>
<name>A0AAV5RBP7_PICKL</name>
<organism evidence="1 2">
    <name type="scientific">Pichia kluyveri</name>
    <name type="common">Yeast</name>
    <dbReference type="NCBI Taxonomy" id="36015"/>
    <lineage>
        <taxon>Eukaryota</taxon>
        <taxon>Fungi</taxon>
        <taxon>Dikarya</taxon>
        <taxon>Ascomycota</taxon>
        <taxon>Saccharomycotina</taxon>
        <taxon>Pichiomycetes</taxon>
        <taxon>Pichiales</taxon>
        <taxon>Pichiaceae</taxon>
        <taxon>Pichia</taxon>
    </lineage>
</organism>
<reference evidence="1 2" key="1">
    <citation type="journal article" date="2023" name="Elife">
        <title>Identification of key yeast species and microbe-microbe interactions impacting larval growth of Drosophila in the wild.</title>
        <authorList>
            <person name="Mure A."/>
            <person name="Sugiura Y."/>
            <person name="Maeda R."/>
            <person name="Honda K."/>
            <person name="Sakurai N."/>
            <person name="Takahashi Y."/>
            <person name="Watada M."/>
            <person name="Katoh T."/>
            <person name="Gotoh A."/>
            <person name="Gotoh Y."/>
            <person name="Taniguchi I."/>
            <person name="Nakamura K."/>
            <person name="Hayashi T."/>
            <person name="Katayama T."/>
            <person name="Uemura T."/>
            <person name="Hattori Y."/>
        </authorList>
    </citation>
    <scope>NUCLEOTIDE SEQUENCE [LARGE SCALE GENOMIC DNA]</scope>
    <source>
        <strain evidence="1 2">PK-24</strain>
    </source>
</reference>
<sequence>MNEEALPTGSLYSNNDEYAKQLKRNLEKQIREELELKYQKSYENTINKIKSDLMESHQITSKFTIQPEVAPKNEAIELVIPTTKIKDIVFSSDFQINESKESNLLLTLHDDLICIWDYHSNEFQLKYQIKLHSKVNMAIFDLQSSDKIYAASDNGYIYSYTLSDYSRTRTQIQLSSLILIYQLSIHSIIAFTVDGDYIILAGNLVDVLSPPLNIFLSHEFKKDYQQSKYKSVLITTCLMINSNNLVIALLSGEVLLVDLANKSISSLYKPTSNPLPAVLLSYNFGKLLILGLDHSINIINISNKIKLVDTLIMSELSFSADWIDHNSIITCSIQNQATIWNIDNNKLRRDKVIDLSTVGIDEKENAILMNKFKPMISMMKMVDGHVIVGDLGGKILSTKIIK</sequence>
<keyword evidence="2" id="KW-1185">Reference proteome</keyword>